<dbReference type="Proteomes" id="UP000199548">
    <property type="component" value="Unassembled WGS sequence"/>
</dbReference>
<name>A0A1I3SPL4_9BURK</name>
<dbReference type="EMBL" id="FOQU01000008">
    <property type="protein sequence ID" value="SFJ59346.1"/>
    <property type="molecule type" value="Genomic_DNA"/>
</dbReference>
<protein>
    <submittedName>
        <fullName evidence="1">Uncharacterized protein</fullName>
    </submittedName>
</protein>
<evidence type="ECO:0000313" key="1">
    <source>
        <dbReference type="EMBL" id="SFJ59346.1"/>
    </source>
</evidence>
<keyword evidence="2" id="KW-1185">Reference proteome</keyword>
<evidence type="ECO:0000313" key="2">
    <source>
        <dbReference type="Proteomes" id="UP000199548"/>
    </source>
</evidence>
<gene>
    <name evidence="1" type="ORF">SAMN05192543_108268</name>
</gene>
<proteinExistence type="predicted"/>
<dbReference type="STRING" id="420953.SAMN05192543_108268"/>
<dbReference type="AlphaFoldDB" id="A0A1I3SPL4"/>
<dbReference type="RefSeq" id="WP_096722311.1">
    <property type="nucleotide sequence ID" value="NZ_CP041745.1"/>
</dbReference>
<sequence>MKRRTPRQLVRLLSDLNYAARCTALRSAAASRELERTLNDKECEEALEIDDGQDASQDITLVRGAHRENLQ</sequence>
<organism evidence="1 2">
    <name type="scientific">Paraburkholderia megapolitana</name>
    <dbReference type="NCBI Taxonomy" id="420953"/>
    <lineage>
        <taxon>Bacteria</taxon>
        <taxon>Pseudomonadati</taxon>
        <taxon>Pseudomonadota</taxon>
        <taxon>Betaproteobacteria</taxon>
        <taxon>Burkholderiales</taxon>
        <taxon>Burkholderiaceae</taxon>
        <taxon>Paraburkholderia</taxon>
    </lineage>
</organism>
<reference evidence="1 2" key="1">
    <citation type="submission" date="2016-10" db="EMBL/GenBank/DDBJ databases">
        <authorList>
            <person name="de Groot N.N."/>
        </authorList>
    </citation>
    <scope>NUCLEOTIDE SEQUENCE [LARGE SCALE GENOMIC DNA]</scope>
    <source>
        <strain evidence="1 2">LMG 23650</strain>
    </source>
</reference>
<accession>A0A1I3SPL4</accession>